<evidence type="ECO:0000313" key="2">
    <source>
        <dbReference type="Proteomes" id="UP000284250"/>
    </source>
</evidence>
<dbReference type="RefSeq" id="WP_119654540.1">
    <property type="nucleotide sequence ID" value="NZ_JBHUOI010000028.1"/>
</dbReference>
<evidence type="ECO:0008006" key="3">
    <source>
        <dbReference type="Google" id="ProtNLM"/>
    </source>
</evidence>
<dbReference type="InterPro" id="IPR045444">
    <property type="entry name" value="DUF6503"/>
</dbReference>
<dbReference type="OrthoDB" id="1489248at2"/>
<dbReference type="EMBL" id="QYCN01000004">
    <property type="protein sequence ID" value="RIY12940.1"/>
    <property type="molecule type" value="Genomic_DNA"/>
</dbReference>
<sequence>MPTLFLLVALFFGSAARLPAPTGSELIRQSIAWHDPQGQWATLRTRLHFRSTNAAGTVSTFAVELDNRTGYFCYISHREDHEIIKAVVAGREVLLLDGRAELSEAERKQYRLGAGMGQTMRNYYTYLYGLPMKLQDAGTLVTPETKAQTLLGQEYLTAEVRYDPAVGTDSWTFYFDPTSAALQAYRFTHNRTPNDGEYILLRDVLTVDGIRLPKERKWYLNQDNAFLATDLLESAEPLTKPRL</sequence>
<dbReference type="Pfam" id="PF20113">
    <property type="entry name" value="DUF6503"/>
    <property type="match status" value="1"/>
</dbReference>
<protein>
    <recommendedName>
        <fullName evidence="3">Outer membrane lipoprotein-sorting protein</fullName>
    </recommendedName>
</protein>
<evidence type="ECO:0000313" key="1">
    <source>
        <dbReference type="EMBL" id="RIY12940.1"/>
    </source>
</evidence>
<gene>
    <name evidence="1" type="ORF">D0T11_04220</name>
</gene>
<proteinExistence type="predicted"/>
<reference evidence="1 2" key="1">
    <citation type="submission" date="2019-01" db="EMBL/GenBank/DDBJ databases">
        <title>Hymenobacter humicola sp. nov., isolated from soils in Antarctica.</title>
        <authorList>
            <person name="Sedlacek I."/>
            <person name="Holochova P."/>
            <person name="Kralova S."/>
            <person name="Pantucek R."/>
            <person name="Stankova E."/>
            <person name="Vrbovska V."/>
            <person name="Kristofova L."/>
            <person name="Svec P."/>
            <person name="Busse H.-J."/>
        </authorList>
    </citation>
    <scope>NUCLEOTIDE SEQUENCE [LARGE SCALE GENOMIC DNA]</scope>
    <source>
        <strain evidence="1 2">CCM 8852</strain>
    </source>
</reference>
<dbReference type="Proteomes" id="UP000284250">
    <property type="component" value="Unassembled WGS sequence"/>
</dbReference>
<comment type="caution">
    <text evidence="1">The sequence shown here is derived from an EMBL/GenBank/DDBJ whole genome shotgun (WGS) entry which is preliminary data.</text>
</comment>
<organism evidence="1 2">
    <name type="scientific">Hymenobacter rubripertinctus</name>
    <dbReference type="NCBI Taxonomy" id="2029981"/>
    <lineage>
        <taxon>Bacteria</taxon>
        <taxon>Pseudomonadati</taxon>
        <taxon>Bacteroidota</taxon>
        <taxon>Cytophagia</taxon>
        <taxon>Cytophagales</taxon>
        <taxon>Hymenobacteraceae</taxon>
        <taxon>Hymenobacter</taxon>
    </lineage>
</organism>
<dbReference type="AlphaFoldDB" id="A0A418R5V0"/>
<keyword evidence="2" id="KW-1185">Reference proteome</keyword>
<name>A0A418R5V0_9BACT</name>
<accession>A0A418R5V0</accession>